<proteinExistence type="predicted"/>
<dbReference type="PANTHER" id="PTHR18901:SF38">
    <property type="entry name" value="PSEUDOURIDINE-5'-PHOSPHATASE"/>
    <property type="match status" value="1"/>
</dbReference>
<gene>
    <name evidence="1" type="ORF">HPB52_014740</name>
</gene>
<protein>
    <recommendedName>
        <fullName evidence="3">Pseudouridine-5'-phosphatase</fullName>
    </recommendedName>
</protein>
<dbReference type="Gene3D" id="1.10.150.240">
    <property type="entry name" value="Putative phosphatase, domain 2"/>
    <property type="match status" value="1"/>
</dbReference>
<dbReference type="InterPro" id="IPR036412">
    <property type="entry name" value="HAD-like_sf"/>
</dbReference>
<keyword evidence="2" id="KW-1185">Reference proteome</keyword>
<reference evidence="1" key="1">
    <citation type="journal article" date="2020" name="Cell">
        <title>Large-Scale Comparative Analyses of Tick Genomes Elucidate Their Genetic Diversity and Vector Capacities.</title>
        <authorList>
            <consortium name="Tick Genome and Microbiome Consortium (TIGMIC)"/>
            <person name="Jia N."/>
            <person name="Wang J."/>
            <person name="Shi W."/>
            <person name="Du L."/>
            <person name="Sun Y."/>
            <person name="Zhan W."/>
            <person name="Jiang J.F."/>
            <person name="Wang Q."/>
            <person name="Zhang B."/>
            <person name="Ji P."/>
            <person name="Bell-Sakyi L."/>
            <person name="Cui X.M."/>
            <person name="Yuan T.T."/>
            <person name="Jiang B.G."/>
            <person name="Yang W.F."/>
            <person name="Lam T.T."/>
            <person name="Chang Q.C."/>
            <person name="Ding S.J."/>
            <person name="Wang X.J."/>
            <person name="Zhu J.G."/>
            <person name="Ruan X.D."/>
            <person name="Zhao L."/>
            <person name="Wei J.T."/>
            <person name="Ye R.Z."/>
            <person name="Que T.C."/>
            <person name="Du C.H."/>
            <person name="Zhou Y.H."/>
            <person name="Cheng J.X."/>
            <person name="Dai P.F."/>
            <person name="Guo W.B."/>
            <person name="Han X.H."/>
            <person name="Huang E.J."/>
            <person name="Li L.F."/>
            <person name="Wei W."/>
            <person name="Gao Y.C."/>
            <person name="Liu J.Z."/>
            <person name="Shao H.Z."/>
            <person name="Wang X."/>
            <person name="Wang C.C."/>
            <person name="Yang T.C."/>
            <person name="Huo Q.B."/>
            <person name="Li W."/>
            <person name="Chen H.Y."/>
            <person name="Chen S.E."/>
            <person name="Zhou L.G."/>
            <person name="Ni X.B."/>
            <person name="Tian J.H."/>
            <person name="Sheng Y."/>
            <person name="Liu T."/>
            <person name="Pan Y.S."/>
            <person name="Xia L.Y."/>
            <person name="Li J."/>
            <person name="Zhao F."/>
            <person name="Cao W.C."/>
        </authorList>
    </citation>
    <scope>NUCLEOTIDE SEQUENCE</scope>
    <source>
        <strain evidence="1">Rsan-2018</strain>
    </source>
</reference>
<dbReference type="VEuPathDB" id="VectorBase:RSAN_052271"/>
<dbReference type="Proteomes" id="UP000821837">
    <property type="component" value="Unassembled WGS sequence"/>
</dbReference>
<dbReference type="Gene3D" id="3.40.50.1000">
    <property type="entry name" value="HAD superfamily/HAD-like"/>
    <property type="match status" value="1"/>
</dbReference>
<reference evidence="1" key="2">
    <citation type="submission" date="2021-09" db="EMBL/GenBank/DDBJ databases">
        <authorList>
            <person name="Jia N."/>
            <person name="Wang J."/>
            <person name="Shi W."/>
            <person name="Du L."/>
            <person name="Sun Y."/>
            <person name="Zhan W."/>
            <person name="Jiang J."/>
            <person name="Wang Q."/>
            <person name="Zhang B."/>
            <person name="Ji P."/>
            <person name="Sakyi L.B."/>
            <person name="Cui X."/>
            <person name="Yuan T."/>
            <person name="Jiang B."/>
            <person name="Yang W."/>
            <person name="Lam T.T.-Y."/>
            <person name="Chang Q."/>
            <person name="Ding S."/>
            <person name="Wang X."/>
            <person name="Zhu J."/>
            <person name="Ruan X."/>
            <person name="Zhao L."/>
            <person name="Wei J."/>
            <person name="Que T."/>
            <person name="Du C."/>
            <person name="Cheng J."/>
            <person name="Dai P."/>
            <person name="Han X."/>
            <person name="Huang E."/>
            <person name="Gao Y."/>
            <person name="Liu J."/>
            <person name="Shao H."/>
            <person name="Ye R."/>
            <person name="Li L."/>
            <person name="Wei W."/>
            <person name="Wang X."/>
            <person name="Wang C."/>
            <person name="Huo Q."/>
            <person name="Li W."/>
            <person name="Guo W."/>
            <person name="Chen H."/>
            <person name="Chen S."/>
            <person name="Zhou L."/>
            <person name="Zhou L."/>
            <person name="Ni X."/>
            <person name="Tian J."/>
            <person name="Zhou Y."/>
            <person name="Sheng Y."/>
            <person name="Liu T."/>
            <person name="Pan Y."/>
            <person name="Xia L."/>
            <person name="Li J."/>
            <person name="Zhao F."/>
            <person name="Cao W."/>
        </authorList>
    </citation>
    <scope>NUCLEOTIDE SEQUENCE</scope>
    <source>
        <strain evidence="1">Rsan-2018</strain>
        <tissue evidence="1">Larvae</tissue>
    </source>
</reference>
<dbReference type="InterPro" id="IPR023214">
    <property type="entry name" value="HAD_sf"/>
</dbReference>
<name>A0A9D4PIW4_RHISA</name>
<evidence type="ECO:0000313" key="1">
    <source>
        <dbReference type="EMBL" id="KAH7944026.1"/>
    </source>
</evidence>
<dbReference type="AlphaFoldDB" id="A0A9D4PIW4"/>
<comment type="caution">
    <text evidence="1">The sequence shown here is derived from an EMBL/GenBank/DDBJ whole genome shotgun (WGS) entry which is preliminary data.</text>
</comment>
<dbReference type="PANTHER" id="PTHR18901">
    <property type="entry name" value="2-DEOXYGLUCOSE-6-PHOSPHATE PHOSPHATASE 2"/>
    <property type="match status" value="1"/>
</dbReference>
<dbReference type="InterPro" id="IPR023198">
    <property type="entry name" value="PGP-like_dom2"/>
</dbReference>
<dbReference type="FunFam" id="1.10.150.240:FF:000001">
    <property type="entry name" value="Haloacid dehalogenase-like hydrolase domain"/>
    <property type="match status" value="1"/>
</dbReference>
<evidence type="ECO:0008006" key="3">
    <source>
        <dbReference type="Google" id="ProtNLM"/>
    </source>
</evidence>
<sequence length="403" mass="45351">MRRCSCRERTPAKSLCPERHKIRRQSCKNRTCLQHSDFQILVIHFQWPEEGSNNPKKGTDASDSAGVRSLQEHRRMASQATEVLWHQVRRSLPKKIRPQVRSDSVTFLEGASVPPVVNNLLQKGPKFSLEPRISGHELLASVRRVAQKAEKDEQQRVLSEGVDALCKGVDCRPKKSSEALHRVVNHFVDNDLTLLEADKEGGFVVLPTGSFDTESLYTEATQRVTQRYGKDYTWEIKSAVMGTAGSEPTRIIIDRLQLPLTVEELEAELHQMHRELFPTAQLMPGAERLVNHLQRSRVPIAVATSSKRDSFELKTSRHKELFAKFHHIVCGGDGAEVARGKPHPDIFLVAAGKFENAPPPEKVVMVPDPRVDEGSRKSATLCLNSLEDFKPELFGLPPYDHCN</sequence>
<evidence type="ECO:0000313" key="2">
    <source>
        <dbReference type="Proteomes" id="UP000821837"/>
    </source>
</evidence>
<organism evidence="1 2">
    <name type="scientific">Rhipicephalus sanguineus</name>
    <name type="common">Brown dog tick</name>
    <name type="synonym">Ixodes sanguineus</name>
    <dbReference type="NCBI Taxonomy" id="34632"/>
    <lineage>
        <taxon>Eukaryota</taxon>
        <taxon>Metazoa</taxon>
        <taxon>Ecdysozoa</taxon>
        <taxon>Arthropoda</taxon>
        <taxon>Chelicerata</taxon>
        <taxon>Arachnida</taxon>
        <taxon>Acari</taxon>
        <taxon>Parasitiformes</taxon>
        <taxon>Ixodida</taxon>
        <taxon>Ixodoidea</taxon>
        <taxon>Ixodidae</taxon>
        <taxon>Rhipicephalinae</taxon>
        <taxon>Rhipicephalus</taxon>
        <taxon>Rhipicephalus</taxon>
    </lineage>
</organism>
<dbReference type="EMBL" id="JABSTV010001253">
    <property type="protein sequence ID" value="KAH7944026.1"/>
    <property type="molecule type" value="Genomic_DNA"/>
</dbReference>
<accession>A0A9D4PIW4</accession>
<dbReference type="Pfam" id="PF00702">
    <property type="entry name" value="Hydrolase"/>
    <property type="match status" value="1"/>
</dbReference>
<dbReference type="SUPFAM" id="SSF56784">
    <property type="entry name" value="HAD-like"/>
    <property type="match status" value="1"/>
</dbReference>
<dbReference type="GO" id="GO:0016791">
    <property type="term" value="F:phosphatase activity"/>
    <property type="evidence" value="ECO:0007669"/>
    <property type="project" value="TreeGrafter"/>
</dbReference>